<reference evidence="1" key="1">
    <citation type="submission" date="2023-10" db="EMBL/GenBank/DDBJ databases">
        <authorList>
            <person name="Rodriguez Cubillos JULIANA M."/>
            <person name="De Vega J."/>
        </authorList>
    </citation>
    <scope>NUCLEOTIDE SEQUENCE</scope>
</reference>
<dbReference type="Proteomes" id="UP001177021">
    <property type="component" value="Unassembled WGS sequence"/>
</dbReference>
<gene>
    <name evidence="1" type="ORF">MILVUS5_LOCUS670</name>
</gene>
<evidence type="ECO:0000313" key="1">
    <source>
        <dbReference type="EMBL" id="CAJ2628439.1"/>
    </source>
</evidence>
<keyword evidence="2" id="KW-1185">Reference proteome</keyword>
<evidence type="ECO:0000313" key="2">
    <source>
        <dbReference type="Proteomes" id="UP001177021"/>
    </source>
</evidence>
<name>A0ACB0I8G4_TRIPR</name>
<proteinExistence type="predicted"/>
<dbReference type="EMBL" id="CASHSV030000001">
    <property type="protein sequence ID" value="CAJ2628439.1"/>
    <property type="molecule type" value="Genomic_DNA"/>
</dbReference>
<accession>A0ACB0I8G4</accession>
<protein>
    <submittedName>
        <fullName evidence="1">Uncharacterized protein</fullName>
    </submittedName>
</protein>
<sequence length="166" mass="18761">MMKNESKVKKPRSRGKGGPDNALCNYRGVRQRTWGKWVAEIRDPKHGTRLWLGTFKTSIEAALAYDNAAKNLYGESAKLNLAPPKNTPTTTSVEVDQNLIIPTQNNDTNCIEENSNNNNNKGVLCETNLDLELQSVPWNNTSNFIMDDFMELNYSVQDWNPSLLEI</sequence>
<organism evidence="1 2">
    <name type="scientific">Trifolium pratense</name>
    <name type="common">Red clover</name>
    <dbReference type="NCBI Taxonomy" id="57577"/>
    <lineage>
        <taxon>Eukaryota</taxon>
        <taxon>Viridiplantae</taxon>
        <taxon>Streptophyta</taxon>
        <taxon>Embryophyta</taxon>
        <taxon>Tracheophyta</taxon>
        <taxon>Spermatophyta</taxon>
        <taxon>Magnoliopsida</taxon>
        <taxon>eudicotyledons</taxon>
        <taxon>Gunneridae</taxon>
        <taxon>Pentapetalae</taxon>
        <taxon>rosids</taxon>
        <taxon>fabids</taxon>
        <taxon>Fabales</taxon>
        <taxon>Fabaceae</taxon>
        <taxon>Papilionoideae</taxon>
        <taxon>50 kb inversion clade</taxon>
        <taxon>NPAAA clade</taxon>
        <taxon>Hologalegina</taxon>
        <taxon>IRL clade</taxon>
        <taxon>Trifolieae</taxon>
        <taxon>Trifolium</taxon>
    </lineage>
</organism>
<comment type="caution">
    <text evidence="1">The sequence shown here is derived from an EMBL/GenBank/DDBJ whole genome shotgun (WGS) entry which is preliminary data.</text>
</comment>